<dbReference type="Gene3D" id="1.10.287.1100">
    <property type="entry name" value="Sporulation inhibitor A"/>
    <property type="match status" value="1"/>
</dbReference>
<dbReference type="OrthoDB" id="2933732at2"/>
<reference evidence="2" key="1">
    <citation type="submission" date="2018-11" db="EMBL/GenBank/DDBJ databases">
        <title>Complete genome sequence of Paenibacillus sp. ML311-T8.</title>
        <authorList>
            <person name="Nam Y.-D."/>
            <person name="Kang J."/>
            <person name="Chung W.-H."/>
            <person name="Park Y.S."/>
        </authorList>
    </citation>
    <scope>NUCLEOTIDE SEQUENCE [LARGE SCALE GENOMIC DNA]</scope>
    <source>
        <strain evidence="2">ML311-T8</strain>
    </source>
</reference>
<dbReference type="KEGG" id="ppsc:EHS13_22210"/>
<dbReference type="InterPro" id="IPR015064">
    <property type="entry name" value="Sda"/>
</dbReference>
<dbReference type="InterPro" id="IPR036916">
    <property type="entry name" value="Sda_sf"/>
</dbReference>
<keyword evidence="2" id="KW-1185">Reference proteome</keyword>
<organism evidence="1 2">
    <name type="scientific">Paenibacillus psychroresistens</name>
    <dbReference type="NCBI Taxonomy" id="1778678"/>
    <lineage>
        <taxon>Bacteria</taxon>
        <taxon>Bacillati</taxon>
        <taxon>Bacillota</taxon>
        <taxon>Bacilli</taxon>
        <taxon>Bacillales</taxon>
        <taxon>Paenibacillaceae</taxon>
        <taxon>Paenibacillus</taxon>
    </lineage>
</organism>
<dbReference type="AlphaFoldDB" id="A0A6B8RNP0"/>
<sequence>MFQLNDHQLISCYRDAIKHKLENKFIQMLLEEINKRNIISFRDNSQN</sequence>
<dbReference type="Proteomes" id="UP000426246">
    <property type="component" value="Chromosome"/>
</dbReference>
<dbReference type="SUPFAM" id="SSF100985">
    <property type="entry name" value="Sporulation inhibitor Sda"/>
    <property type="match status" value="1"/>
</dbReference>
<protein>
    <submittedName>
        <fullName evidence="1">Sporulation histidine kinase inhibitor Sda</fullName>
    </submittedName>
</protein>
<accession>A0A6B8RNP0</accession>
<gene>
    <name evidence="1" type="ORF">EHS13_22210</name>
</gene>
<dbReference type="EMBL" id="CP034235">
    <property type="protein sequence ID" value="QGQ97404.1"/>
    <property type="molecule type" value="Genomic_DNA"/>
</dbReference>
<evidence type="ECO:0000313" key="1">
    <source>
        <dbReference type="EMBL" id="QGQ97404.1"/>
    </source>
</evidence>
<name>A0A6B8RNP0_9BACL</name>
<dbReference type="Pfam" id="PF08970">
    <property type="entry name" value="Sda"/>
    <property type="match status" value="1"/>
</dbReference>
<dbReference type="RefSeq" id="WP_155702508.1">
    <property type="nucleotide sequence ID" value="NZ_CP034235.1"/>
</dbReference>
<proteinExistence type="predicted"/>
<evidence type="ECO:0000313" key="2">
    <source>
        <dbReference type="Proteomes" id="UP000426246"/>
    </source>
</evidence>